<keyword evidence="4 9" id="KW-0136">Cellulose degradation</keyword>
<keyword evidence="13" id="KW-1185">Reference proteome</keyword>
<dbReference type="AlphaFoldDB" id="A0AA88DQE9"/>
<dbReference type="Proteomes" id="UP001187192">
    <property type="component" value="Unassembled WGS sequence"/>
</dbReference>
<comment type="caution">
    <text evidence="12">The sequence shown here is derived from an EMBL/GenBank/DDBJ whole genome shotgun (WGS) entry which is preliminary data.</text>
</comment>
<dbReference type="InterPro" id="IPR018221">
    <property type="entry name" value="Glyco_hydro_9_His_AS"/>
</dbReference>
<keyword evidence="10" id="KW-0812">Transmembrane</keyword>
<keyword evidence="3 8" id="KW-0378">Hydrolase</keyword>
<keyword evidence="10" id="KW-1133">Transmembrane helix</keyword>
<evidence type="ECO:0000256" key="9">
    <source>
        <dbReference type="RuleBase" id="RU361166"/>
    </source>
</evidence>
<dbReference type="PROSITE" id="PS00592">
    <property type="entry name" value="GH9_2"/>
    <property type="match status" value="1"/>
</dbReference>
<evidence type="ECO:0000256" key="5">
    <source>
        <dbReference type="ARBA" id="ARBA00023277"/>
    </source>
</evidence>
<keyword evidence="10" id="KW-0472">Membrane</keyword>
<evidence type="ECO:0000256" key="8">
    <source>
        <dbReference type="PROSITE-ProRule" id="PRU10059"/>
    </source>
</evidence>
<dbReference type="Gene3D" id="1.50.10.10">
    <property type="match status" value="1"/>
</dbReference>
<accession>A0AA88DQE9</accession>
<protein>
    <recommendedName>
        <fullName evidence="9">Endoglucanase</fullName>
        <ecNumber evidence="9">3.2.1.4</ecNumber>
    </recommendedName>
</protein>
<keyword evidence="5 8" id="KW-0119">Carbohydrate metabolism</keyword>
<evidence type="ECO:0000256" key="2">
    <source>
        <dbReference type="ARBA" id="ARBA00007072"/>
    </source>
</evidence>
<dbReference type="SUPFAM" id="SSF48208">
    <property type="entry name" value="Six-hairpin glycosidases"/>
    <property type="match status" value="1"/>
</dbReference>
<evidence type="ECO:0000256" key="10">
    <source>
        <dbReference type="SAM" id="Phobius"/>
    </source>
</evidence>
<dbReference type="EMBL" id="BTGU01000090">
    <property type="protein sequence ID" value="GMN59717.1"/>
    <property type="molecule type" value="Genomic_DNA"/>
</dbReference>
<feature type="transmembrane region" description="Helical" evidence="10">
    <location>
        <begin position="83"/>
        <end position="104"/>
    </location>
</feature>
<dbReference type="Pfam" id="PF00759">
    <property type="entry name" value="Glyco_hydro_9"/>
    <property type="match status" value="1"/>
</dbReference>
<dbReference type="EC" id="3.2.1.4" evidence="9"/>
<proteinExistence type="inferred from homology"/>
<sequence>MPSPVASTSHVSAPSIGRHPVEFVHTISEAGRLLPSASRWNSIELDFRIFPQSSTAYKSLPSRFSKSFDYDLVITDKKHFKRFAYISASVVLVILALILLVLFLPHKHKHNGNSKNLTLAVNQALTFFDAQKSGQFPKNSPVKFRGDSGLQDGNVGGSTHADLVGGFYDSGNNMKFSFPTAYTITLLSWTVIEYHKKYAEIGELEHVKDIIKWGTDYLLKVFIPPSNASSNTVGIAGNGTSQGDENCWQRPENMDYPRPVSSCDSGVASDLAGEIVAALSAASIVFKEDSEYSGKLVQTAEKLFKLASEKNPSQQGTYTRLDCGKEARNFYNSSGYLDELVWGGTWLSFATGNTSHLEYATGLFSSAQSNETSLEKGILYWNNKLPAIAVLLIRLQFFHDIGFPYESAMQESASMIDSLMCSYVNGRNFDKTAGGLILQSPETGPPPLQFAATASFLSKLYSDYLEALINYILGDNPMKMSYMVGFGHQYPTKVHHRSASTPWDGKYYSCHDGDKWLQSKDPNPNILVGAMVGGPDRFDKYVDQRDNRKFTEPSISSNAGLVAALIALQDPPPRDSSGTNVGIDLFGLFDKIKVIFGPP</sequence>
<evidence type="ECO:0000256" key="6">
    <source>
        <dbReference type="ARBA" id="ARBA00023295"/>
    </source>
</evidence>
<evidence type="ECO:0000259" key="11">
    <source>
        <dbReference type="Pfam" id="PF00759"/>
    </source>
</evidence>
<dbReference type="PANTHER" id="PTHR22298">
    <property type="entry name" value="ENDO-1,4-BETA-GLUCANASE"/>
    <property type="match status" value="1"/>
</dbReference>
<dbReference type="GO" id="GO:0030245">
    <property type="term" value="P:cellulose catabolic process"/>
    <property type="evidence" value="ECO:0007669"/>
    <property type="project" value="UniProtKB-KW"/>
</dbReference>
<evidence type="ECO:0000313" key="13">
    <source>
        <dbReference type="Proteomes" id="UP001187192"/>
    </source>
</evidence>
<evidence type="ECO:0000256" key="3">
    <source>
        <dbReference type="ARBA" id="ARBA00022801"/>
    </source>
</evidence>
<evidence type="ECO:0000256" key="1">
    <source>
        <dbReference type="ARBA" id="ARBA00000966"/>
    </source>
</evidence>
<dbReference type="InterPro" id="IPR001701">
    <property type="entry name" value="Glyco_hydro_9"/>
</dbReference>
<reference evidence="12" key="1">
    <citation type="submission" date="2023-07" db="EMBL/GenBank/DDBJ databases">
        <title>draft genome sequence of fig (Ficus carica).</title>
        <authorList>
            <person name="Takahashi T."/>
            <person name="Nishimura K."/>
        </authorList>
    </citation>
    <scope>NUCLEOTIDE SEQUENCE</scope>
</reference>
<dbReference type="GO" id="GO:0008810">
    <property type="term" value="F:cellulase activity"/>
    <property type="evidence" value="ECO:0007669"/>
    <property type="project" value="UniProtKB-EC"/>
</dbReference>
<evidence type="ECO:0000256" key="4">
    <source>
        <dbReference type="ARBA" id="ARBA00023001"/>
    </source>
</evidence>
<dbReference type="InterPro" id="IPR008928">
    <property type="entry name" value="6-hairpin_glycosidase_sf"/>
</dbReference>
<organism evidence="12 13">
    <name type="scientific">Ficus carica</name>
    <name type="common">Common fig</name>
    <dbReference type="NCBI Taxonomy" id="3494"/>
    <lineage>
        <taxon>Eukaryota</taxon>
        <taxon>Viridiplantae</taxon>
        <taxon>Streptophyta</taxon>
        <taxon>Embryophyta</taxon>
        <taxon>Tracheophyta</taxon>
        <taxon>Spermatophyta</taxon>
        <taxon>Magnoliopsida</taxon>
        <taxon>eudicotyledons</taxon>
        <taxon>Gunneridae</taxon>
        <taxon>Pentapetalae</taxon>
        <taxon>rosids</taxon>
        <taxon>fabids</taxon>
        <taxon>Rosales</taxon>
        <taxon>Moraceae</taxon>
        <taxon>Ficeae</taxon>
        <taxon>Ficus</taxon>
    </lineage>
</organism>
<evidence type="ECO:0000313" key="12">
    <source>
        <dbReference type="EMBL" id="GMN59717.1"/>
    </source>
</evidence>
<evidence type="ECO:0000256" key="7">
    <source>
        <dbReference type="ARBA" id="ARBA00023326"/>
    </source>
</evidence>
<gene>
    <name evidence="12" type="ORF">TIFTF001_028816</name>
</gene>
<comment type="catalytic activity">
    <reaction evidence="1 9">
        <text>Endohydrolysis of (1-&gt;4)-beta-D-glucosidic linkages in cellulose, lichenin and cereal beta-D-glucans.</text>
        <dbReference type="EC" id="3.2.1.4"/>
    </reaction>
</comment>
<feature type="domain" description="Glycoside hydrolase family 9" evidence="11">
    <location>
        <begin position="120"/>
        <end position="565"/>
    </location>
</feature>
<dbReference type="InterPro" id="IPR012341">
    <property type="entry name" value="6hp_glycosidase-like_sf"/>
</dbReference>
<comment type="similarity">
    <text evidence="2 8 9">Belongs to the glycosyl hydrolase 9 (cellulase E) family.</text>
</comment>
<keyword evidence="6 8" id="KW-0326">Glycosidase</keyword>
<keyword evidence="7 8" id="KW-0624">Polysaccharide degradation</keyword>
<name>A0AA88DQE9_FICCA</name>
<feature type="active site" evidence="8">
    <location>
        <position position="495"/>
    </location>
</feature>